<dbReference type="Proteomes" id="UP000318081">
    <property type="component" value="Chromosome"/>
</dbReference>
<dbReference type="EMBL" id="CP036432">
    <property type="protein sequence ID" value="QDV85604.1"/>
    <property type="molecule type" value="Genomic_DNA"/>
</dbReference>
<evidence type="ECO:0000256" key="1">
    <source>
        <dbReference type="SAM" id="MobiDB-lite"/>
    </source>
</evidence>
<organism evidence="2 3">
    <name type="scientific">Stieleria magnilauensis</name>
    <dbReference type="NCBI Taxonomy" id="2527963"/>
    <lineage>
        <taxon>Bacteria</taxon>
        <taxon>Pseudomonadati</taxon>
        <taxon>Planctomycetota</taxon>
        <taxon>Planctomycetia</taxon>
        <taxon>Pirellulales</taxon>
        <taxon>Pirellulaceae</taxon>
        <taxon>Stieleria</taxon>
    </lineage>
</organism>
<evidence type="ECO:0000313" key="3">
    <source>
        <dbReference type="Proteomes" id="UP000318081"/>
    </source>
</evidence>
<protein>
    <submittedName>
        <fullName evidence="2">Uncharacterized protein</fullName>
    </submittedName>
</protein>
<reference evidence="2 3" key="1">
    <citation type="submission" date="2019-02" db="EMBL/GenBank/DDBJ databases">
        <title>Deep-cultivation of Planctomycetes and their phenomic and genomic characterization uncovers novel biology.</title>
        <authorList>
            <person name="Wiegand S."/>
            <person name="Jogler M."/>
            <person name="Boedeker C."/>
            <person name="Pinto D."/>
            <person name="Vollmers J."/>
            <person name="Rivas-Marin E."/>
            <person name="Kohn T."/>
            <person name="Peeters S.H."/>
            <person name="Heuer A."/>
            <person name="Rast P."/>
            <person name="Oberbeckmann S."/>
            <person name="Bunk B."/>
            <person name="Jeske O."/>
            <person name="Meyerdierks A."/>
            <person name="Storesund J.E."/>
            <person name="Kallscheuer N."/>
            <person name="Luecker S."/>
            <person name="Lage O.M."/>
            <person name="Pohl T."/>
            <person name="Merkel B.J."/>
            <person name="Hornburger P."/>
            <person name="Mueller R.-W."/>
            <person name="Bruemmer F."/>
            <person name="Labrenz M."/>
            <person name="Spormann A.M."/>
            <person name="Op den Camp H."/>
            <person name="Overmann J."/>
            <person name="Amann R."/>
            <person name="Jetten M.S.M."/>
            <person name="Mascher T."/>
            <person name="Medema M.H."/>
            <person name="Devos D.P."/>
            <person name="Kaster A.-K."/>
            <person name="Ovreas L."/>
            <person name="Rohde M."/>
            <person name="Galperin M.Y."/>
            <person name="Jogler C."/>
        </authorList>
    </citation>
    <scope>NUCLEOTIDE SEQUENCE [LARGE SCALE GENOMIC DNA]</scope>
    <source>
        <strain evidence="2 3">TBK1r</strain>
    </source>
</reference>
<accession>A0ABX5XUA1</accession>
<sequence>MIVSVGVERLDQEPILVHLRTSHHGLSSNDPLRTPDSHGDNGMHAFNVAEFDRHGNINDRRGDLKNDALNRTMSRDIWFFEQNENSSVTIRSTGPM</sequence>
<keyword evidence="3" id="KW-1185">Reference proteome</keyword>
<feature type="region of interest" description="Disordered" evidence="1">
    <location>
        <begin position="23"/>
        <end position="44"/>
    </location>
</feature>
<gene>
    <name evidence="2" type="ORF">TBK1r_46190</name>
</gene>
<proteinExistence type="predicted"/>
<name>A0ABX5XUA1_9BACT</name>
<evidence type="ECO:0000313" key="2">
    <source>
        <dbReference type="EMBL" id="QDV85604.1"/>
    </source>
</evidence>